<dbReference type="EMBL" id="RQGN01000038">
    <property type="protein sequence ID" value="TGM04886.1"/>
    <property type="molecule type" value="Genomic_DNA"/>
</dbReference>
<name>A0A5F2BH43_9LEPT</name>
<evidence type="ECO:0000313" key="1">
    <source>
        <dbReference type="EMBL" id="TGM04886.1"/>
    </source>
</evidence>
<gene>
    <name evidence="1" type="ORF">EHQ76_07335</name>
</gene>
<organism evidence="1 2">
    <name type="scientific">Leptospira barantonii</name>
    <dbReference type="NCBI Taxonomy" id="2023184"/>
    <lineage>
        <taxon>Bacteria</taxon>
        <taxon>Pseudomonadati</taxon>
        <taxon>Spirochaetota</taxon>
        <taxon>Spirochaetia</taxon>
        <taxon>Leptospirales</taxon>
        <taxon>Leptospiraceae</taxon>
        <taxon>Leptospira</taxon>
    </lineage>
</organism>
<reference evidence="1 2" key="1">
    <citation type="journal article" date="2019" name="PLoS Negl. Trop. Dis.">
        <title>Revisiting the worldwide diversity of Leptospira species in the environment.</title>
        <authorList>
            <person name="Vincent A.T."/>
            <person name="Schiettekatte O."/>
            <person name="Bourhy P."/>
            <person name="Veyrier F.J."/>
            <person name="Picardeau M."/>
        </authorList>
    </citation>
    <scope>NUCLEOTIDE SEQUENCE [LARGE SCALE GENOMIC DNA]</scope>
    <source>
        <strain evidence="1 2">201702444</strain>
    </source>
</reference>
<comment type="caution">
    <text evidence="1">The sequence shown here is derived from an EMBL/GenBank/DDBJ whole genome shotgun (WGS) entry which is preliminary data.</text>
</comment>
<accession>A0A5F2BH43</accession>
<dbReference type="AlphaFoldDB" id="A0A5F2BH43"/>
<protein>
    <submittedName>
        <fullName evidence="1">Nucleoside 2-deoxyribosyltransferase</fullName>
    </submittedName>
</protein>
<dbReference type="Proteomes" id="UP000298429">
    <property type="component" value="Unassembled WGS sequence"/>
</dbReference>
<dbReference type="GO" id="GO:0016740">
    <property type="term" value="F:transferase activity"/>
    <property type="evidence" value="ECO:0007669"/>
    <property type="project" value="UniProtKB-KW"/>
</dbReference>
<keyword evidence="1" id="KW-0808">Transferase</keyword>
<evidence type="ECO:0000313" key="2">
    <source>
        <dbReference type="Proteomes" id="UP000298429"/>
    </source>
</evidence>
<sequence length="199" mass="23248">MKPDYGKYVEHLKPYDVFAKDNEELIFILNILKNKSYIIHDYFLNAGSLMWKKGAIIQEQGWLGIEHLELPLTSNKVFIAMWFDPSLDDAFLKMQMACDGNGFIGDRISNKEHNNEISGEILYEIRRSRFLIADVTGQRHGVYFEAGYAMGLGIPVIWSCREDHFKDVHFDTRQYNHVVWTDEKDLLEKLEKRIKGTIL</sequence>
<dbReference type="OrthoDB" id="284716at2"/>
<proteinExistence type="predicted"/>
<dbReference type="Gene3D" id="3.40.50.450">
    <property type="match status" value="1"/>
</dbReference>